<dbReference type="InterPro" id="IPR036765">
    <property type="entry name" value="ZipA_FtsZ-bd_C_sf"/>
</dbReference>
<dbReference type="EMBL" id="SNXC01000011">
    <property type="protein sequence ID" value="TDO98329.1"/>
    <property type="molecule type" value="Genomic_DNA"/>
</dbReference>
<evidence type="ECO:0000313" key="13">
    <source>
        <dbReference type="Proteomes" id="UP000294656"/>
    </source>
</evidence>
<protein>
    <recommendedName>
        <fullName evidence="8 9">Cell division protein ZipA</fullName>
    </recommendedName>
</protein>
<dbReference type="OrthoDB" id="7054914at2"/>
<keyword evidence="4 8" id="KW-0812">Transmembrane</keyword>
<dbReference type="NCBIfam" id="TIGR02205">
    <property type="entry name" value="septum_zipA"/>
    <property type="match status" value="1"/>
</dbReference>
<evidence type="ECO:0000259" key="11">
    <source>
        <dbReference type="SMART" id="SM00771"/>
    </source>
</evidence>
<dbReference type="GO" id="GO:0005886">
    <property type="term" value="C:plasma membrane"/>
    <property type="evidence" value="ECO:0007669"/>
    <property type="project" value="UniProtKB-SubCell"/>
</dbReference>
<reference evidence="12 13" key="1">
    <citation type="submission" date="2019-03" db="EMBL/GenBank/DDBJ databases">
        <title>Genomic Encyclopedia of Type Strains, Phase III (KMG-III): the genomes of soil and plant-associated and newly described type strains.</title>
        <authorList>
            <person name="Whitman W."/>
        </authorList>
    </citation>
    <scope>NUCLEOTIDE SEQUENCE [LARGE SCALE GENOMIC DNA]</scope>
    <source>
        <strain evidence="12 13">CECT 7378</strain>
    </source>
</reference>
<evidence type="ECO:0000256" key="5">
    <source>
        <dbReference type="ARBA" id="ARBA00022989"/>
    </source>
</evidence>
<evidence type="ECO:0000256" key="10">
    <source>
        <dbReference type="SAM" id="MobiDB-lite"/>
    </source>
</evidence>
<evidence type="ECO:0000256" key="4">
    <source>
        <dbReference type="ARBA" id="ARBA00022692"/>
    </source>
</evidence>
<sequence>MDFSLREWLILVGVVIIIAILVDGYRRYRKNQQALNSSDDDNNDFIDPEQSLKEAVMRRELPNGGARPVSSSMEASDPIANAFENARKTSGSPLTEMPHKVDAGPQIKRDDDIRLDELESLVPERFDAPETMSVDQDYSEPVNQSIDEDYDDVLLDPTSDLQEAYHDKNNETEDFEPEDYERSYSSIDVDQVTPLGELEESDDEQMDDEAEVEDVIVLNVFAPEDSPFAGMELLQLVINCGMRYGEMDIFHRHEEGFDRGRVQFSMANAIEPGTFDLDSMGETDSPGVSFFMGLPGPKNSMKAFDFMLETSQTLVRNLGGELRDERRSPMSEQTIAHCRQRIRDFERRKLTRQKKQP</sequence>
<dbReference type="SMART" id="SM00771">
    <property type="entry name" value="ZipA_C"/>
    <property type="match status" value="1"/>
</dbReference>
<feature type="domain" description="ZipA C-terminal FtsZ-binding" evidence="11">
    <location>
        <begin position="212"/>
        <end position="342"/>
    </location>
</feature>
<proteinExistence type="inferred from homology"/>
<dbReference type="RefSeq" id="WP_133503749.1">
    <property type="nucleotide sequence ID" value="NZ_SNXC01000011.1"/>
</dbReference>
<gene>
    <name evidence="8" type="primary">zipA</name>
    <name evidence="12" type="ORF">DFP79_1970</name>
</gene>
<organism evidence="12 13">
    <name type="scientific">Marinomonas balearica</name>
    <dbReference type="NCBI Taxonomy" id="491947"/>
    <lineage>
        <taxon>Bacteria</taxon>
        <taxon>Pseudomonadati</taxon>
        <taxon>Pseudomonadota</taxon>
        <taxon>Gammaproteobacteria</taxon>
        <taxon>Oceanospirillales</taxon>
        <taxon>Oceanospirillaceae</taxon>
        <taxon>Marinomonas</taxon>
    </lineage>
</organism>
<evidence type="ECO:0000256" key="3">
    <source>
        <dbReference type="ARBA" id="ARBA00022618"/>
    </source>
</evidence>
<dbReference type="GO" id="GO:0043093">
    <property type="term" value="P:FtsZ-dependent cytokinesis"/>
    <property type="evidence" value="ECO:0007669"/>
    <property type="project" value="UniProtKB-UniRule"/>
</dbReference>
<evidence type="ECO:0000256" key="2">
    <source>
        <dbReference type="ARBA" id="ARBA00022519"/>
    </source>
</evidence>
<dbReference type="SUPFAM" id="SSF64383">
    <property type="entry name" value="Cell-division protein ZipA, C-terminal domain"/>
    <property type="match status" value="1"/>
</dbReference>
<comment type="caution">
    <text evidence="12">The sequence shown here is derived from an EMBL/GenBank/DDBJ whole genome shotgun (WGS) entry which is preliminary data.</text>
</comment>
<dbReference type="Proteomes" id="UP000294656">
    <property type="component" value="Unassembled WGS sequence"/>
</dbReference>
<evidence type="ECO:0000256" key="9">
    <source>
        <dbReference type="RuleBase" id="RU003612"/>
    </source>
</evidence>
<comment type="similarity">
    <text evidence="8 9">Belongs to the ZipA family.</text>
</comment>
<feature type="region of interest" description="Disordered" evidence="10">
    <location>
        <begin position="163"/>
        <end position="182"/>
    </location>
</feature>
<evidence type="ECO:0000313" key="12">
    <source>
        <dbReference type="EMBL" id="TDO98329.1"/>
    </source>
</evidence>
<comment type="subcellular location">
    <subcellularLocation>
        <location evidence="8">Cell inner membrane</location>
        <topology evidence="8">Single-pass type I membrane protein</topology>
    </subcellularLocation>
    <text evidence="8">Localizes to the Z ring in an FtsZ-dependent manner.</text>
</comment>
<keyword evidence="5 8" id="KW-1133">Transmembrane helix</keyword>
<dbReference type="Gene3D" id="3.30.1400.10">
    <property type="entry name" value="ZipA, C-terminal FtsZ-binding domain"/>
    <property type="match status" value="1"/>
</dbReference>
<dbReference type="GO" id="GO:0000917">
    <property type="term" value="P:division septum assembly"/>
    <property type="evidence" value="ECO:0007669"/>
    <property type="project" value="TreeGrafter"/>
</dbReference>
<evidence type="ECO:0000256" key="8">
    <source>
        <dbReference type="HAMAP-Rule" id="MF_00509"/>
    </source>
</evidence>
<comment type="function">
    <text evidence="8 9">Essential cell division protein that stabilizes the FtsZ protofilaments by cross-linking them and that serves as a cytoplasmic membrane anchor for the Z ring. Also required for the recruitment to the septal ring of downstream cell division proteins.</text>
</comment>
<keyword evidence="7 8" id="KW-0131">Cell cycle</keyword>
<comment type="subunit">
    <text evidence="8">Interacts with FtsZ via their C-terminal domains.</text>
</comment>
<keyword evidence="1 8" id="KW-1003">Cell membrane</keyword>
<dbReference type="HAMAP" id="MF_00509">
    <property type="entry name" value="ZipA"/>
    <property type="match status" value="1"/>
</dbReference>
<keyword evidence="6 8" id="KW-0472">Membrane</keyword>
<dbReference type="PANTHER" id="PTHR38685">
    <property type="entry name" value="CELL DIVISION PROTEIN ZIPA"/>
    <property type="match status" value="1"/>
</dbReference>
<evidence type="ECO:0000256" key="6">
    <source>
        <dbReference type="ARBA" id="ARBA00023136"/>
    </source>
</evidence>
<dbReference type="Pfam" id="PF04354">
    <property type="entry name" value="ZipA_C"/>
    <property type="match status" value="1"/>
</dbReference>
<evidence type="ECO:0000256" key="7">
    <source>
        <dbReference type="ARBA" id="ARBA00023306"/>
    </source>
</evidence>
<keyword evidence="13" id="KW-1185">Reference proteome</keyword>
<dbReference type="InterPro" id="IPR011919">
    <property type="entry name" value="Cell_div_ZipA"/>
</dbReference>
<evidence type="ECO:0000256" key="1">
    <source>
        <dbReference type="ARBA" id="ARBA00022475"/>
    </source>
</evidence>
<keyword evidence="3 8" id="KW-0132">Cell division</keyword>
<dbReference type="InterPro" id="IPR007449">
    <property type="entry name" value="ZipA_FtsZ-bd_C"/>
</dbReference>
<dbReference type="GO" id="GO:0032153">
    <property type="term" value="C:cell division site"/>
    <property type="evidence" value="ECO:0007669"/>
    <property type="project" value="UniProtKB-UniRule"/>
</dbReference>
<accession>A0A4R6MDP6</accession>
<dbReference type="PANTHER" id="PTHR38685:SF1">
    <property type="entry name" value="CELL DIVISION PROTEIN ZIPA"/>
    <property type="match status" value="1"/>
</dbReference>
<feature type="transmembrane region" description="Helical" evidence="8">
    <location>
        <begin position="6"/>
        <end position="25"/>
    </location>
</feature>
<name>A0A4R6MDP6_9GAMM</name>
<keyword evidence="2 8" id="KW-0997">Cell inner membrane</keyword>
<dbReference type="AlphaFoldDB" id="A0A4R6MDP6"/>